<dbReference type="GO" id="GO:0016042">
    <property type="term" value="P:lipid catabolic process"/>
    <property type="evidence" value="ECO:0007669"/>
    <property type="project" value="TreeGrafter"/>
</dbReference>
<dbReference type="Proteomes" id="UP000479000">
    <property type="component" value="Unassembled WGS sequence"/>
</dbReference>
<accession>A0A6H5H686</accession>
<dbReference type="InterPro" id="IPR013818">
    <property type="entry name" value="Lipase"/>
</dbReference>
<dbReference type="EMBL" id="CADCXU010023673">
    <property type="protein sequence ID" value="CAB0011059.1"/>
    <property type="molecule type" value="Genomic_DNA"/>
</dbReference>
<dbReference type="FunFam" id="3.40.50.1820:FF:000122">
    <property type="entry name" value="Vitellogenin-3-like Protein"/>
    <property type="match status" value="1"/>
</dbReference>
<dbReference type="GO" id="GO:0005615">
    <property type="term" value="C:extracellular space"/>
    <property type="evidence" value="ECO:0007669"/>
    <property type="project" value="TreeGrafter"/>
</dbReference>
<dbReference type="SUPFAM" id="SSF53474">
    <property type="entry name" value="alpha/beta-Hydrolases"/>
    <property type="match status" value="1"/>
</dbReference>
<evidence type="ECO:0000313" key="7">
    <source>
        <dbReference type="Proteomes" id="UP000479000"/>
    </source>
</evidence>
<dbReference type="PANTHER" id="PTHR11610">
    <property type="entry name" value="LIPASE"/>
    <property type="match status" value="1"/>
</dbReference>
<evidence type="ECO:0000313" key="6">
    <source>
        <dbReference type="EMBL" id="CAB0011059.1"/>
    </source>
</evidence>
<dbReference type="PANTHER" id="PTHR11610:SF169">
    <property type="entry name" value="GH15759P-RELATED"/>
    <property type="match status" value="1"/>
</dbReference>
<keyword evidence="7" id="KW-1185">Reference proteome</keyword>
<comment type="subcellular location">
    <subcellularLocation>
        <location evidence="1">Secreted</location>
    </subcellularLocation>
</comment>
<dbReference type="CDD" id="cd00707">
    <property type="entry name" value="Pancreat_lipase_like"/>
    <property type="match status" value="1"/>
</dbReference>
<reference evidence="6 7" key="1">
    <citation type="submission" date="2020-02" db="EMBL/GenBank/DDBJ databases">
        <authorList>
            <person name="Ferguson B K."/>
        </authorList>
    </citation>
    <scope>NUCLEOTIDE SEQUENCE [LARGE SCALE GENOMIC DNA]</scope>
</reference>
<evidence type="ECO:0000256" key="1">
    <source>
        <dbReference type="ARBA" id="ARBA00004613"/>
    </source>
</evidence>
<evidence type="ECO:0000259" key="5">
    <source>
        <dbReference type="Pfam" id="PF00151"/>
    </source>
</evidence>
<dbReference type="GO" id="GO:0016298">
    <property type="term" value="F:lipase activity"/>
    <property type="evidence" value="ECO:0007669"/>
    <property type="project" value="InterPro"/>
</dbReference>
<dbReference type="PRINTS" id="PR00821">
    <property type="entry name" value="TAGLIPASE"/>
</dbReference>
<proteinExistence type="inferred from homology"/>
<dbReference type="AlphaFoldDB" id="A0A6H5H686"/>
<keyword evidence="3" id="KW-0964">Secreted</keyword>
<dbReference type="Pfam" id="PF00151">
    <property type="entry name" value="Lipase"/>
    <property type="match status" value="1"/>
</dbReference>
<dbReference type="Gene3D" id="3.40.50.1820">
    <property type="entry name" value="alpha/beta hydrolase"/>
    <property type="match status" value="1"/>
</dbReference>
<evidence type="ECO:0000256" key="4">
    <source>
        <dbReference type="RuleBase" id="RU004262"/>
    </source>
</evidence>
<protein>
    <recommendedName>
        <fullName evidence="5">Lipase domain-containing protein</fullName>
    </recommendedName>
</protein>
<gene>
    <name evidence="6" type="ORF">NTEN_LOCUS16052</name>
</gene>
<name>A0A6H5H686_9HEMI</name>
<dbReference type="GO" id="GO:0017171">
    <property type="term" value="F:serine hydrolase activity"/>
    <property type="evidence" value="ECO:0007669"/>
    <property type="project" value="TreeGrafter"/>
</dbReference>
<dbReference type="OrthoDB" id="199913at2759"/>
<sequence>MEVLCVIYAPLVFFCSNRFCNLNFSGVPYTIQIIPKGDCSYCCPLDPKNDVTLHLSTRINGNKESLMYEMMGDDFFIGNNKTIVLYIHGFTEQATGPAPQTIKRAYMGRGEENLILVDWSTLSALPWYNHAIENTYFVATTISNFIDELVSKGVTLDRFHIVGFSLGAEIAGLVGKMQSGRLGRITGLDPAMPMYEWAGRLARLDKNDALFVDVIHTDGGVLGFDTPMGHADFYPNGGTPAQPGCDVEKIVEERRINDYVACSHNKAWKYYADSVVNPYEFMAVECKNVRDFERGVCKSNRETPAFMGYAADNHLRGNFFLTTNDRAPYGRGIDGIIAGEKLQSTT</sequence>
<comment type="similarity">
    <text evidence="2 4">Belongs to the AB hydrolase superfamily. Lipase family.</text>
</comment>
<feature type="domain" description="Lipase" evidence="5">
    <location>
        <begin position="80"/>
        <end position="329"/>
    </location>
</feature>
<dbReference type="InterPro" id="IPR029058">
    <property type="entry name" value="AB_hydrolase_fold"/>
</dbReference>
<dbReference type="InterPro" id="IPR000734">
    <property type="entry name" value="TAG_lipase"/>
</dbReference>
<dbReference type="InterPro" id="IPR033906">
    <property type="entry name" value="Lipase_N"/>
</dbReference>
<evidence type="ECO:0000256" key="2">
    <source>
        <dbReference type="ARBA" id="ARBA00010701"/>
    </source>
</evidence>
<organism evidence="6 7">
    <name type="scientific">Nesidiocoris tenuis</name>
    <dbReference type="NCBI Taxonomy" id="355587"/>
    <lineage>
        <taxon>Eukaryota</taxon>
        <taxon>Metazoa</taxon>
        <taxon>Ecdysozoa</taxon>
        <taxon>Arthropoda</taxon>
        <taxon>Hexapoda</taxon>
        <taxon>Insecta</taxon>
        <taxon>Pterygota</taxon>
        <taxon>Neoptera</taxon>
        <taxon>Paraneoptera</taxon>
        <taxon>Hemiptera</taxon>
        <taxon>Heteroptera</taxon>
        <taxon>Panheteroptera</taxon>
        <taxon>Cimicomorpha</taxon>
        <taxon>Miridae</taxon>
        <taxon>Dicyphina</taxon>
        <taxon>Nesidiocoris</taxon>
    </lineage>
</organism>
<evidence type="ECO:0000256" key="3">
    <source>
        <dbReference type="ARBA" id="ARBA00022525"/>
    </source>
</evidence>